<dbReference type="eggNOG" id="ENOG5033ETH">
    <property type="taxonomic scope" value="Bacteria"/>
</dbReference>
<dbReference type="OrthoDB" id="1739971at2"/>
<accession>U2N327</accession>
<dbReference type="STRING" id="1294142.CINTURNW_2791"/>
<organism evidence="1 2">
    <name type="scientific">Clostridium intestinale URNW</name>
    <dbReference type="NCBI Taxonomy" id="1294142"/>
    <lineage>
        <taxon>Bacteria</taxon>
        <taxon>Bacillati</taxon>
        <taxon>Bacillota</taxon>
        <taxon>Clostridia</taxon>
        <taxon>Eubacteriales</taxon>
        <taxon>Clostridiaceae</taxon>
        <taxon>Clostridium</taxon>
    </lineage>
</organism>
<reference evidence="1 2" key="1">
    <citation type="journal article" date="2013" name="Genome Announc.">
        <title>Draft Genome Sequence of the Hydrogen- and Ethanol-Producing Bacterium Clostridium intestinale Strain URNW.</title>
        <authorList>
            <person name="Lal S."/>
            <person name="Ramachandran U."/>
            <person name="Zhang X."/>
            <person name="Sparling R."/>
            <person name="Levin D.B."/>
        </authorList>
    </citation>
    <scope>NUCLEOTIDE SEQUENCE [LARGE SCALE GENOMIC DNA]</scope>
    <source>
        <strain evidence="1 2">URNW</strain>
    </source>
</reference>
<keyword evidence="2" id="KW-1185">Reference proteome</keyword>
<dbReference type="AlphaFoldDB" id="U2N327"/>
<gene>
    <name evidence="1" type="ORF">CINTURNW_2791</name>
</gene>
<dbReference type="Proteomes" id="UP000016721">
    <property type="component" value="Unassembled WGS sequence"/>
</dbReference>
<dbReference type="HOGENOM" id="CLU_1412988_0_0_9"/>
<proteinExistence type="predicted"/>
<comment type="caution">
    <text evidence="1">The sequence shown here is derived from an EMBL/GenBank/DDBJ whole genome shotgun (WGS) entry which is preliminary data.</text>
</comment>
<evidence type="ECO:0000313" key="2">
    <source>
        <dbReference type="Proteomes" id="UP000016721"/>
    </source>
</evidence>
<name>U2N327_9CLOT</name>
<sequence length="183" mass="21246">MKKLLKVLLLLIVILSVGFVYYSKVYKIKNDIEVVKNSLMKFVNRPRIITKDIDIKEELNIDNKKYVFFVINNKLGDAELTKGINNKYKINTVGYGSGSLRHEITKTNKGKYLILKGKNLDNKIAYIKAVLDDKEYRISIPKKEYYMVYCSVPAETERTFLDINNVKLYNMSDNDITDDILKS</sequence>
<dbReference type="PATRIC" id="fig|1294142.3.peg.2898"/>
<dbReference type="RefSeq" id="WP_021802772.1">
    <property type="nucleotide sequence ID" value="NZ_KI273145.1"/>
</dbReference>
<protein>
    <submittedName>
        <fullName evidence="1">Uncharacterized protein</fullName>
    </submittedName>
</protein>
<evidence type="ECO:0000313" key="1">
    <source>
        <dbReference type="EMBL" id="ERK29907.1"/>
    </source>
</evidence>
<dbReference type="EMBL" id="APJA01000014">
    <property type="protein sequence ID" value="ERK29907.1"/>
    <property type="molecule type" value="Genomic_DNA"/>
</dbReference>